<evidence type="ECO:0000313" key="2">
    <source>
        <dbReference type="EMBL" id="SNQ45439.1"/>
    </source>
</evidence>
<gene>
    <name evidence="2" type="ORF">FRACA_100007</name>
</gene>
<dbReference type="EMBL" id="FZMO01000002">
    <property type="protein sequence ID" value="SNQ45439.1"/>
    <property type="molecule type" value="Genomic_DNA"/>
</dbReference>
<evidence type="ECO:0000256" key="1">
    <source>
        <dbReference type="SAM" id="MobiDB-lite"/>
    </source>
</evidence>
<dbReference type="Proteomes" id="UP000234331">
    <property type="component" value="Unassembled WGS sequence"/>
</dbReference>
<sequence length="84" mass="8883">MSGKCHGEPWRAPVRGDAGNPAGSPICRFVPWTYRGHLPAVSAIPAGSDLTGEVMRQPGDGHAAHRALGKFVSFMRKFAGAGRL</sequence>
<name>A0A2I2KII3_9ACTN</name>
<feature type="region of interest" description="Disordered" evidence="1">
    <location>
        <begin position="1"/>
        <end position="23"/>
    </location>
</feature>
<proteinExistence type="predicted"/>
<protein>
    <submittedName>
        <fullName evidence="2">Uncharacterized protein</fullName>
    </submittedName>
</protein>
<reference evidence="2 3" key="1">
    <citation type="submission" date="2017-06" db="EMBL/GenBank/DDBJ databases">
        <authorList>
            <person name="Kim H.J."/>
            <person name="Triplett B.A."/>
        </authorList>
    </citation>
    <scope>NUCLEOTIDE SEQUENCE [LARGE SCALE GENOMIC DNA]</scope>
    <source>
        <strain evidence="2">FRACA_ARgP5</strain>
    </source>
</reference>
<accession>A0A2I2KII3</accession>
<keyword evidence="3" id="KW-1185">Reference proteome</keyword>
<evidence type="ECO:0000313" key="3">
    <source>
        <dbReference type="Proteomes" id="UP000234331"/>
    </source>
</evidence>
<organism evidence="2 3">
    <name type="scientific">Frankia canadensis</name>
    <dbReference type="NCBI Taxonomy" id="1836972"/>
    <lineage>
        <taxon>Bacteria</taxon>
        <taxon>Bacillati</taxon>
        <taxon>Actinomycetota</taxon>
        <taxon>Actinomycetes</taxon>
        <taxon>Frankiales</taxon>
        <taxon>Frankiaceae</taxon>
        <taxon>Frankia</taxon>
    </lineage>
</organism>
<dbReference type="AlphaFoldDB" id="A0A2I2KII3"/>